<sequence>MSQLTNTALWMDENCECSVRRNHELPIPGDGEVLVQVLYSGINPADIKHATHLGIRPVVMGYDFSGRVIKASSGSKLEAGDIIAGYTPTGLGRASRYGTHQTYLACPEDMVFKVPDHVPHADAACLTTVVKTAADALFNILEFNLPPKSSTGSVGPVLIWGASSSVGICCVQFARAVGARHVMVTASTSRHEELKALGATQCFDYKSPEVTRDIKETIDSLGSDPVLHAIDAVGTESEPSSADLLSQCVAAEANLLSVIVRRDPKFGMPLACKSREVKFRLPIGHEILLAPNPSEEQRMDLALQWVLENYGRENGFVLPHVRIIEHSAEETLKELQHVANQGAGFEKIVIKHPLQ</sequence>
<dbReference type="InParanoid" id="A0A132BDJ7"/>
<dbReference type="CDD" id="cd08249">
    <property type="entry name" value="enoyl_reductase_like"/>
    <property type="match status" value="1"/>
</dbReference>
<dbReference type="SUPFAM" id="SSF51735">
    <property type="entry name" value="NAD(P)-binding Rossmann-fold domains"/>
    <property type="match status" value="1"/>
</dbReference>
<dbReference type="Proteomes" id="UP000070700">
    <property type="component" value="Unassembled WGS sequence"/>
</dbReference>
<dbReference type="OrthoDB" id="10257049at2759"/>
<dbReference type="InterPro" id="IPR036291">
    <property type="entry name" value="NAD(P)-bd_dom_sf"/>
</dbReference>
<dbReference type="EMBL" id="KQ947429">
    <property type="protein sequence ID" value="KUJ10500.1"/>
    <property type="molecule type" value="Genomic_DNA"/>
</dbReference>
<dbReference type="InterPro" id="IPR013149">
    <property type="entry name" value="ADH-like_C"/>
</dbReference>
<feature type="domain" description="Enoyl reductase (ER)" evidence="3">
    <location>
        <begin position="2"/>
        <end position="350"/>
    </location>
</feature>
<dbReference type="RefSeq" id="XP_018064855.1">
    <property type="nucleotide sequence ID" value="XM_018206285.1"/>
</dbReference>
<evidence type="ECO:0000313" key="5">
    <source>
        <dbReference type="Proteomes" id="UP000070700"/>
    </source>
</evidence>
<dbReference type="Pfam" id="PF08240">
    <property type="entry name" value="ADH_N"/>
    <property type="match status" value="1"/>
</dbReference>
<evidence type="ECO:0000313" key="4">
    <source>
        <dbReference type="EMBL" id="KUJ10500.1"/>
    </source>
</evidence>
<reference evidence="4 5" key="1">
    <citation type="submission" date="2015-10" db="EMBL/GenBank/DDBJ databases">
        <title>Full genome of DAOMC 229536 Phialocephala scopiformis, a fungal endophyte of spruce producing the potent anti-insectan compound rugulosin.</title>
        <authorList>
            <consortium name="DOE Joint Genome Institute"/>
            <person name="Walker A.K."/>
            <person name="Frasz S.L."/>
            <person name="Seifert K.A."/>
            <person name="Miller J.D."/>
            <person name="Mondo S.J."/>
            <person name="Labutti K."/>
            <person name="Lipzen A."/>
            <person name="Dockter R."/>
            <person name="Kennedy M."/>
            <person name="Grigoriev I.V."/>
            <person name="Spatafora J.W."/>
        </authorList>
    </citation>
    <scope>NUCLEOTIDE SEQUENCE [LARGE SCALE GENOMIC DNA]</scope>
    <source>
        <strain evidence="4 5">CBS 120377</strain>
    </source>
</reference>
<proteinExistence type="inferred from homology"/>
<evidence type="ECO:0000259" key="3">
    <source>
        <dbReference type="SMART" id="SM00829"/>
    </source>
</evidence>
<dbReference type="PANTHER" id="PTHR45348">
    <property type="entry name" value="HYPOTHETICAL OXIDOREDUCTASE (EUROFUNG)"/>
    <property type="match status" value="1"/>
</dbReference>
<dbReference type="InterPro" id="IPR047122">
    <property type="entry name" value="Trans-enoyl_RdTase-like"/>
</dbReference>
<comment type="similarity">
    <text evidence="1">Belongs to the zinc-containing alcohol dehydrogenase family.</text>
</comment>
<protein>
    <submittedName>
        <fullName evidence="4">Alcohol dehydrogenase</fullName>
    </submittedName>
</protein>
<dbReference type="InterPro" id="IPR011032">
    <property type="entry name" value="GroES-like_sf"/>
</dbReference>
<dbReference type="GO" id="GO:0016651">
    <property type="term" value="F:oxidoreductase activity, acting on NAD(P)H"/>
    <property type="evidence" value="ECO:0007669"/>
    <property type="project" value="InterPro"/>
</dbReference>
<dbReference type="InterPro" id="IPR013154">
    <property type="entry name" value="ADH-like_N"/>
</dbReference>
<name>A0A132BDJ7_MOLSC</name>
<dbReference type="PANTHER" id="PTHR45348:SF7">
    <property type="entry name" value="ZINC BINDING OXIDOREDUCTASE, PUTATIVE-RELATED"/>
    <property type="match status" value="1"/>
</dbReference>
<dbReference type="Gene3D" id="3.40.50.720">
    <property type="entry name" value="NAD(P)-binding Rossmann-like Domain"/>
    <property type="match status" value="1"/>
</dbReference>
<organism evidence="4 5">
    <name type="scientific">Mollisia scopiformis</name>
    <name type="common">Conifer needle endophyte fungus</name>
    <name type="synonym">Phialocephala scopiformis</name>
    <dbReference type="NCBI Taxonomy" id="149040"/>
    <lineage>
        <taxon>Eukaryota</taxon>
        <taxon>Fungi</taxon>
        <taxon>Dikarya</taxon>
        <taxon>Ascomycota</taxon>
        <taxon>Pezizomycotina</taxon>
        <taxon>Leotiomycetes</taxon>
        <taxon>Helotiales</taxon>
        <taxon>Mollisiaceae</taxon>
        <taxon>Mollisia</taxon>
    </lineage>
</organism>
<dbReference type="AlphaFoldDB" id="A0A132BDJ7"/>
<dbReference type="GeneID" id="28816011"/>
<keyword evidence="2" id="KW-0560">Oxidoreductase</keyword>
<dbReference type="SMART" id="SM00829">
    <property type="entry name" value="PKS_ER"/>
    <property type="match status" value="1"/>
</dbReference>
<dbReference type="KEGG" id="psco:LY89DRAFT_262735"/>
<accession>A0A132BDJ7</accession>
<dbReference type="SUPFAM" id="SSF50129">
    <property type="entry name" value="GroES-like"/>
    <property type="match status" value="1"/>
</dbReference>
<gene>
    <name evidence="4" type="ORF">LY89DRAFT_262735</name>
</gene>
<keyword evidence="5" id="KW-1185">Reference proteome</keyword>
<evidence type="ECO:0000256" key="2">
    <source>
        <dbReference type="ARBA" id="ARBA00023002"/>
    </source>
</evidence>
<dbReference type="Pfam" id="PF00107">
    <property type="entry name" value="ADH_zinc_N"/>
    <property type="match status" value="1"/>
</dbReference>
<dbReference type="Gene3D" id="3.90.180.10">
    <property type="entry name" value="Medium-chain alcohol dehydrogenases, catalytic domain"/>
    <property type="match status" value="1"/>
</dbReference>
<dbReference type="InterPro" id="IPR020843">
    <property type="entry name" value="ER"/>
</dbReference>
<evidence type="ECO:0000256" key="1">
    <source>
        <dbReference type="ARBA" id="ARBA00008072"/>
    </source>
</evidence>
<dbReference type="STRING" id="149040.A0A132BDJ7"/>